<comment type="subunit">
    <text evidence="4">Heterodimer of a large and a small subunit.</text>
</comment>
<evidence type="ECO:0000256" key="8">
    <source>
        <dbReference type="ARBA" id="ARBA00022764"/>
    </source>
</evidence>
<dbReference type="GO" id="GO:0042597">
    <property type="term" value="C:periplasmic space"/>
    <property type="evidence" value="ECO:0007669"/>
    <property type="project" value="UniProtKB-SubCell"/>
</dbReference>
<dbReference type="RefSeq" id="WP_179981224.1">
    <property type="nucleotide sequence ID" value="NZ_LT608333.1"/>
</dbReference>
<dbReference type="InterPro" id="IPR001501">
    <property type="entry name" value="Ni-dep_hyd_lsu"/>
</dbReference>
<evidence type="ECO:0000256" key="1">
    <source>
        <dbReference type="ARBA" id="ARBA00001967"/>
    </source>
</evidence>
<evidence type="ECO:0000256" key="5">
    <source>
        <dbReference type="ARBA" id="ARBA00012159"/>
    </source>
</evidence>
<dbReference type="EMBL" id="FMJC01000002">
    <property type="protein sequence ID" value="SCM74576.1"/>
    <property type="molecule type" value="Genomic_DNA"/>
</dbReference>
<feature type="binding site" evidence="13">
    <location>
        <position position="580"/>
    </location>
    <ligand>
        <name>Ni(2+)</name>
        <dbReference type="ChEBI" id="CHEBI:49786"/>
    </ligand>
</feature>
<feature type="binding site" evidence="13">
    <location>
        <position position="79"/>
    </location>
    <ligand>
        <name>Fe cation</name>
        <dbReference type="ChEBI" id="CHEBI:24875"/>
    </ligand>
</feature>
<dbReference type="InterPro" id="IPR050867">
    <property type="entry name" value="NiFe/NiFeSe_hydrgnase_LSU"/>
</dbReference>
<reference evidence="15" key="1">
    <citation type="submission" date="2016-08" db="EMBL/GenBank/DDBJ databases">
        <authorList>
            <person name="Seilhamer J.J."/>
        </authorList>
    </citation>
    <scope>NUCLEOTIDE SEQUENCE</scope>
    <source>
        <strain evidence="15">86-1</strain>
    </source>
</reference>
<feature type="binding site" evidence="13">
    <location>
        <position position="79"/>
    </location>
    <ligand>
        <name>Ni(2+)</name>
        <dbReference type="ChEBI" id="CHEBI:49786"/>
    </ligand>
</feature>
<dbReference type="InterPro" id="IPR029014">
    <property type="entry name" value="NiFe-Hase_large"/>
</dbReference>
<evidence type="ECO:0000256" key="11">
    <source>
        <dbReference type="ARBA" id="ARBA00074020"/>
    </source>
</evidence>
<dbReference type="PROSITE" id="PS00507">
    <property type="entry name" value="NI_HGENASE_L_1"/>
    <property type="match status" value="1"/>
</dbReference>
<evidence type="ECO:0000256" key="4">
    <source>
        <dbReference type="ARBA" id="ARBA00011771"/>
    </source>
</evidence>
<organism evidence="15">
    <name type="scientific">uncultured Desulfovibrio sp</name>
    <dbReference type="NCBI Taxonomy" id="167968"/>
    <lineage>
        <taxon>Bacteria</taxon>
        <taxon>Pseudomonadati</taxon>
        <taxon>Thermodesulfobacteriota</taxon>
        <taxon>Desulfovibrionia</taxon>
        <taxon>Desulfovibrionales</taxon>
        <taxon>Desulfovibrionaceae</taxon>
        <taxon>Desulfovibrio</taxon>
        <taxon>environmental samples</taxon>
    </lineage>
</organism>
<dbReference type="Gene3D" id="1.10.645.10">
    <property type="entry name" value="Cytochrome-c3 Hydrogenase, chain B"/>
    <property type="match status" value="1"/>
</dbReference>
<feature type="binding site" evidence="13">
    <location>
        <position position="57"/>
    </location>
    <ligand>
        <name>Mg(2+)</name>
        <dbReference type="ChEBI" id="CHEBI:18420"/>
    </ligand>
</feature>
<dbReference type="GO" id="GO:0016151">
    <property type="term" value="F:nickel cation binding"/>
    <property type="evidence" value="ECO:0007669"/>
    <property type="project" value="InterPro"/>
</dbReference>
<name>A0A212LAL1_9BACT</name>
<dbReference type="SUPFAM" id="SSF56762">
    <property type="entry name" value="HydB/Nqo4-like"/>
    <property type="match status" value="1"/>
</dbReference>
<dbReference type="GO" id="GO:0047806">
    <property type="term" value="F:cytochrome-c3 hydrogenase activity"/>
    <property type="evidence" value="ECO:0007669"/>
    <property type="project" value="UniProtKB-EC"/>
</dbReference>
<gene>
    <name evidence="15" type="primary">hyaB</name>
    <name evidence="15" type="ORF">KL86DES1_22025</name>
</gene>
<keyword evidence="8" id="KW-0574">Periplasm</keyword>
<keyword evidence="7 13" id="KW-0479">Metal-binding</keyword>
<dbReference type="FunFam" id="1.10.645.10:FF:000002">
    <property type="entry name" value="Hydrogenase 2 large subunit"/>
    <property type="match status" value="1"/>
</dbReference>
<keyword evidence="9 14" id="KW-0560">Oxidoreductase</keyword>
<evidence type="ECO:0000313" key="15">
    <source>
        <dbReference type="EMBL" id="SCM74576.1"/>
    </source>
</evidence>
<evidence type="ECO:0000256" key="2">
    <source>
        <dbReference type="ARBA" id="ARBA00004418"/>
    </source>
</evidence>
<feature type="binding site" evidence="13">
    <location>
        <position position="586"/>
    </location>
    <ligand>
        <name>Mg(2+)</name>
        <dbReference type="ChEBI" id="CHEBI:18420"/>
    </ligand>
</feature>
<comment type="catalytic activity">
    <reaction evidence="10">
        <text>2 Fe(III)-[cytochrome c3] + H2 = 2 Fe(II)-[cytochrome c3] + 2 H(+)</text>
        <dbReference type="Rhea" id="RHEA:20625"/>
        <dbReference type="Rhea" id="RHEA-COMP:11576"/>
        <dbReference type="Rhea" id="RHEA-COMP:11577"/>
        <dbReference type="ChEBI" id="CHEBI:15378"/>
        <dbReference type="ChEBI" id="CHEBI:18276"/>
        <dbReference type="ChEBI" id="CHEBI:29033"/>
        <dbReference type="ChEBI" id="CHEBI:29034"/>
        <dbReference type="EC" id="1.12.2.1"/>
    </reaction>
</comment>
<protein>
    <recommendedName>
        <fullName evidence="11">Periplasmic [NiFe] hydrogenase large subunit</fullName>
        <ecNumber evidence="5">1.12.2.1</ecNumber>
    </recommendedName>
    <alternativeName>
        <fullName evidence="12">NiFe hydrogenlyase large chain</fullName>
    </alternativeName>
</protein>
<accession>A0A212LAL1</accession>
<dbReference type="InterPro" id="IPR018194">
    <property type="entry name" value="Ni-dep_hyd_lsu_Ni_BS"/>
</dbReference>
<evidence type="ECO:0000256" key="9">
    <source>
        <dbReference type="ARBA" id="ARBA00023002"/>
    </source>
</evidence>
<evidence type="ECO:0000256" key="13">
    <source>
        <dbReference type="PIRSR" id="PIRSR601501-1"/>
    </source>
</evidence>
<feature type="binding site" evidence="13">
    <location>
        <position position="76"/>
    </location>
    <ligand>
        <name>Ni(2+)</name>
        <dbReference type="ChEBI" id="CHEBI:49786"/>
    </ligand>
</feature>
<evidence type="ECO:0000256" key="7">
    <source>
        <dbReference type="ARBA" id="ARBA00022723"/>
    </source>
</evidence>
<comment type="similarity">
    <text evidence="3 14">Belongs to the [NiFe]/[NiFeSe] hydrogenase large subunit family.</text>
</comment>
<evidence type="ECO:0000256" key="14">
    <source>
        <dbReference type="RuleBase" id="RU003896"/>
    </source>
</evidence>
<comment type="cofactor">
    <cofactor evidence="13">
        <name>Fe cation</name>
        <dbReference type="ChEBI" id="CHEBI:24875"/>
    </cofactor>
</comment>
<dbReference type="Pfam" id="PF00374">
    <property type="entry name" value="NiFeSe_Hases"/>
    <property type="match status" value="1"/>
</dbReference>
<sequence>MSYEYTTQGYTVVDAGRRLVVDPVTRIEGHLRCEVNINDDNVITNAVSCGTIFRGIEIILKGRDPRDAWAFTERICGVCTGTHALASVQAVENALGIEIPDNANIIRNLMQLCLMYHDHLVHLYHLTGLDWVDVVSASTADPKATSELAQKLSPWPNSSPGYFKSVKDKLLKLINSNQLGIFTNGYWGHPAYKLPPEANLMVVAHYIEALDFQKDVVHIHTIFGGKNPHPNWLVGGVPCSLNIDGVGAADVINQERLDFILQVIERCRTFAQQVVIPDTLALASFYGDWLNIGGGLSKLSVLAYGAIPSIANDFSDKSLLLPSGAIINGKFDQVLPVNLTNPEEIQETVNHSWYKTYPAGKTGLHPWEGITEPHYNPGPNIKGTPTDLKQVDERDRYSWLKTPLWRGHQMEVGPLARMLIGYARKNDEIKGLVDDFLGRAGGVPVSVLQSTLGRIAARSLELAWSAEKMRYFYDRLIANLKNGIRTTANTAKWKPETWPTTELRGVGFTEAPRGALGHWVKIKDRKIENYQCVVPTTWNGAPRSPDGQLSAYEASLMNTHMDIPEQPLEILRTLHSFDPCLACSTHIIGPDGKDLLTVRMDRGM</sequence>
<dbReference type="AlphaFoldDB" id="A0A212LAL1"/>
<evidence type="ECO:0000256" key="3">
    <source>
        <dbReference type="ARBA" id="ARBA00009292"/>
    </source>
</evidence>
<dbReference type="PANTHER" id="PTHR42958:SF3">
    <property type="entry name" value="HYDROGENASE-1 LARGE CHAIN"/>
    <property type="match status" value="1"/>
</dbReference>
<dbReference type="PANTHER" id="PTHR42958">
    <property type="entry name" value="HYDROGENASE-2 LARGE CHAIN"/>
    <property type="match status" value="1"/>
</dbReference>
<comment type="subcellular location">
    <subcellularLocation>
        <location evidence="2">Periplasm</location>
    </subcellularLocation>
</comment>
<evidence type="ECO:0000256" key="10">
    <source>
        <dbReference type="ARBA" id="ARBA00029307"/>
    </source>
</evidence>
<keyword evidence="13" id="KW-0408">Iron</keyword>
<comment type="cofactor">
    <cofactor evidence="1 13">
        <name>Ni(2+)</name>
        <dbReference type="ChEBI" id="CHEBI:49786"/>
    </cofactor>
</comment>
<dbReference type="GO" id="GO:0008901">
    <property type="term" value="F:ferredoxin hydrogenase activity"/>
    <property type="evidence" value="ECO:0007669"/>
    <property type="project" value="InterPro"/>
</dbReference>
<evidence type="ECO:0000256" key="12">
    <source>
        <dbReference type="ARBA" id="ARBA00083852"/>
    </source>
</evidence>
<proteinExistence type="inferred from homology"/>
<feature type="binding site" evidence="13">
    <location>
        <position position="583"/>
    </location>
    <ligand>
        <name>Fe cation</name>
        <dbReference type="ChEBI" id="CHEBI:24875"/>
    </ligand>
</feature>
<dbReference type="PROSITE" id="PS00508">
    <property type="entry name" value="NI_HGENASE_L_2"/>
    <property type="match status" value="1"/>
</dbReference>
<dbReference type="EC" id="1.12.2.1" evidence="5"/>
<evidence type="ECO:0000256" key="6">
    <source>
        <dbReference type="ARBA" id="ARBA00022596"/>
    </source>
</evidence>
<keyword evidence="6 13" id="KW-0533">Nickel</keyword>
<keyword evidence="13" id="KW-0460">Magnesium</keyword>